<evidence type="ECO:0000313" key="2">
    <source>
        <dbReference type="EMBL" id="OAH60279.1"/>
    </source>
</evidence>
<evidence type="ECO:0000256" key="1">
    <source>
        <dbReference type="SAM" id="MobiDB-lite"/>
    </source>
</evidence>
<feature type="region of interest" description="Disordered" evidence="1">
    <location>
        <begin position="44"/>
        <end position="64"/>
    </location>
</feature>
<accession>A0A177L3L2</accession>
<dbReference type="Proteomes" id="UP000076935">
    <property type="component" value="Unassembled WGS sequence"/>
</dbReference>
<gene>
    <name evidence="2" type="ORF">AWH49_17580</name>
</gene>
<dbReference type="AlphaFoldDB" id="A0A177L3L2"/>
<dbReference type="EMBL" id="LQWY01000044">
    <property type="protein sequence ID" value="OAH60279.1"/>
    <property type="molecule type" value="Genomic_DNA"/>
</dbReference>
<sequence length="82" mass="9407">MARLTNARCPNCHKKMEMRGEGEGKLFFCKCGYREKLSAFEKRKQKSGNAANKRDVNQYLKTQQKDEPINTALADALKNLKL</sequence>
<keyword evidence="3" id="KW-1185">Reference proteome</keyword>
<name>A0A177L3L2_9BACI</name>
<protein>
    <recommendedName>
        <fullName evidence="4">DNA topoisomerase III</fullName>
    </recommendedName>
</protein>
<organism evidence="2 3">
    <name type="scientific">Domibacillus aminovorans</name>
    <dbReference type="NCBI Taxonomy" id="29332"/>
    <lineage>
        <taxon>Bacteria</taxon>
        <taxon>Bacillati</taxon>
        <taxon>Bacillota</taxon>
        <taxon>Bacilli</taxon>
        <taxon>Bacillales</taxon>
        <taxon>Bacillaceae</taxon>
        <taxon>Domibacillus</taxon>
    </lineage>
</organism>
<evidence type="ECO:0008006" key="4">
    <source>
        <dbReference type="Google" id="ProtNLM"/>
    </source>
</evidence>
<proteinExistence type="predicted"/>
<reference evidence="2 3" key="1">
    <citation type="submission" date="2016-01" db="EMBL/GenBank/DDBJ databases">
        <title>Investigation of taxonomic status of Bacillus aminovorans.</title>
        <authorList>
            <person name="Verma A."/>
            <person name="Pal Y."/>
            <person name="Krishnamurthi S."/>
        </authorList>
    </citation>
    <scope>NUCLEOTIDE SEQUENCE [LARGE SCALE GENOMIC DNA]</scope>
    <source>
        <strain evidence="2 3">DSM 1314</strain>
    </source>
</reference>
<evidence type="ECO:0000313" key="3">
    <source>
        <dbReference type="Proteomes" id="UP000076935"/>
    </source>
</evidence>
<dbReference type="STRING" id="29332.AWH48_12630"/>
<comment type="caution">
    <text evidence="2">The sequence shown here is derived from an EMBL/GenBank/DDBJ whole genome shotgun (WGS) entry which is preliminary data.</text>
</comment>